<dbReference type="AlphaFoldDB" id="A0A9W5Y8P4"/>
<sequence length="118" mass="13821">MTSLKLIKLIKLIKEGNYGKKELEEFLKYSNPFVLSNTMKEIVKHKYINERIKKRLIEISEFKDKRDVLMGIYTSGHLAVATLIKLGYIKKNLDCYTQLDKYDKDIVDKLVEGYDSVL</sequence>
<organism evidence="1 2">
    <name type="scientific">Vallitalea longa</name>
    <dbReference type="NCBI Taxonomy" id="2936439"/>
    <lineage>
        <taxon>Bacteria</taxon>
        <taxon>Bacillati</taxon>
        <taxon>Bacillota</taxon>
        <taxon>Clostridia</taxon>
        <taxon>Lachnospirales</taxon>
        <taxon>Vallitaleaceae</taxon>
        <taxon>Vallitalea</taxon>
    </lineage>
</organism>
<reference evidence="1" key="1">
    <citation type="submission" date="2022-06" db="EMBL/GenBank/DDBJ databases">
        <title>Vallitalea longa sp. nov., an anaerobic bacterium isolated from marine sediment.</title>
        <authorList>
            <person name="Hirano S."/>
            <person name="Terahara T."/>
            <person name="Mori K."/>
            <person name="Hamada M."/>
            <person name="Matsumoto R."/>
            <person name="Kobayashi T."/>
        </authorList>
    </citation>
    <scope>NUCLEOTIDE SEQUENCE</scope>
    <source>
        <strain evidence="1">SH18-1</strain>
    </source>
</reference>
<accession>A0A9W5Y8P4</accession>
<dbReference type="RefSeq" id="WP_281811679.1">
    <property type="nucleotide sequence ID" value="NZ_BRLB01000001.1"/>
</dbReference>
<gene>
    <name evidence="1" type="ORF">SH1V18_03910</name>
</gene>
<protein>
    <submittedName>
        <fullName evidence="1">Uncharacterized protein</fullName>
    </submittedName>
</protein>
<dbReference type="EMBL" id="BRLB01000001">
    <property type="protein sequence ID" value="GKX27911.1"/>
    <property type="molecule type" value="Genomic_DNA"/>
</dbReference>
<evidence type="ECO:0000313" key="2">
    <source>
        <dbReference type="Proteomes" id="UP001144256"/>
    </source>
</evidence>
<evidence type="ECO:0000313" key="1">
    <source>
        <dbReference type="EMBL" id="GKX27911.1"/>
    </source>
</evidence>
<comment type="caution">
    <text evidence="1">The sequence shown here is derived from an EMBL/GenBank/DDBJ whole genome shotgun (WGS) entry which is preliminary data.</text>
</comment>
<name>A0A9W5Y8P4_9FIRM</name>
<proteinExistence type="predicted"/>
<dbReference type="Proteomes" id="UP001144256">
    <property type="component" value="Unassembled WGS sequence"/>
</dbReference>
<keyword evidence="2" id="KW-1185">Reference proteome</keyword>